<dbReference type="EMBL" id="BONR01000005">
    <property type="protein sequence ID" value="GIG55347.1"/>
    <property type="molecule type" value="Genomic_DNA"/>
</dbReference>
<dbReference type="Proteomes" id="UP000652354">
    <property type="component" value="Unassembled WGS sequence"/>
</dbReference>
<feature type="region of interest" description="Disordered" evidence="1">
    <location>
        <begin position="23"/>
        <end position="45"/>
    </location>
</feature>
<evidence type="ECO:0000313" key="3">
    <source>
        <dbReference type="Proteomes" id="UP000652354"/>
    </source>
</evidence>
<comment type="caution">
    <text evidence="2">The sequence shown here is derived from an EMBL/GenBank/DDBJ whole genome shotgun (WGS) entry which is preliminary data.</text>
</comment>
<evidence type="ECO:0000256" key="1">
    <source>
        <dbReference type="SAM" id="MobiDB-lite"/>
    </source>
</evidence>
<reference evidence="2" key="1">
    <citation type="submission" date="2021-01" db="EMBL/GenBank/DDBJ databases">
        <title>Whole genome shotgun sequence of Demequina activiva NBRC 110675.</title>
        <authorList>
            <person name="Komaki H."/>
            <person name="Tamura T."/>
        </authorList>
    </citation>
    <scope>NUCLEOTIDE SEQUENCE</scope>
    <source>
        <strain evidence="2">NBRC 110675</strain>
    </source>
</reference>
<feature type="compositionally biased region" description="Basic and acidic residues" evidence="1">
    <location>
        <begin position="28"/>
        <end position="40"/>
    </location>
</feature>
<sequence length="69" mass="7416">MEVVRIGELRADALGEARAHGRLAAPGDAHDHDSHADKSRRACRRTPVPTEFGAPCVEGGVVEGRTVDW</sequence>
<accession>A0A919UGY3</accession>
<gene>
    <name evidence="2" type="ORF">Dac01nite_20990</name>
</gene>
<name>A0A919UGY3_9MICO</name>
<evidence type="ECO:0000313" key="2">
    <source>
        <dbReference type="EMBL" id="GIG55347.1"/>
    </source>
</evidence>
<organism evidence="2 3">
    <name type="scientific">Demequina activiva</name>
    <dbReference type="NCBI Taxonomy" id="1582364"/>
    <lineage>
        <taxon>Bacteria</taxon>
        <taxon>Bacillati</taxon>
        <taxon>Actinomycetota</taxon>
        <taxon>Actinomycetes</taxon>
        <taxon>Micrococcales</taxon>
        <taxon>Demequinaceae</taxon>
        <taxon>Demequina</taxon>
    </lineage>
</organism>
<dbReference type="AlphaFoldDB" id="A0A919UGY3"/>
<protein>
    <submittedName>
        <fullName evidence="2">Uncharacterized protein</fullName>
    </submittedName>
</protein>
<proteinExistence type="predicted"/>
<keyword evidence="3" id="KW-1185">Reference proteome</keyword>